<dbReference type="SUPFAM" id="SSF54427">
    <property type="entry name" value="NTF2-like"/>
    <property type="match status" value="1"/>
</dbReference>
<reference evidence="2 3" key="1">
    <citation type="submission" date="2020-08" db="EMBL/GenBank/DDBJ databases">
        <title>Sequencing the genomes of 1000 actinobacteria strains.</title>
        <authorList>
            <person name="Klenk H.-P."/>
        </authorList>
    </citation>
    <scope>NUCLEOTIDE SEQUENCE [LARGE SCALE GENOMIC DNA]</scope>
    <source>
        <strain evidence="2 3">DSM 27099</strain>
    </source>
</reference>
<dbReference type="AlphaFoldDB" id="A0A7W4V5E9"/>
<dbReference type="Proteomes" id="UP000529310">
    <property type="component" value="Unassembled WGS sequence"/>
</dbReference>
<dbReference type="EMBL" id="JACHWQ010000012">
    <property type="protein sequence ID" value="MBB2977145.1"/>
    <property type="molecule type" value="Genomic_DNA"/>
</dbReference>
<feature type="domain" description="DUF4440" evidence="1">
    <location>
        <begin position="11"/>
        <end position="64"/>
    </location>
</feature>
<organism evidence="2 3">
    <name type="scientific">Microbacterium endophyticum</name>
    <dbReference type="NCBI Taxonomy" id="1526412"/>
    <lineage>
        <taxon>Bacteria</taxon>
        <taxon>Bacillati</taxon>
        <taxon>Actinomycetota</taxon>
        <taxon>Actinomycetes</taxon>
        <taxon>Micrococcales</taxon>
        <taxon>Microbacteriaceae</taxon>
        <taxon>Microbacterium</taxon>
    </lineage>
</organism>
<evidence type="ECO:0000313" key="3">
    <source>
        <dbReference type="Proteomes" id="UP000529310"/>
    </source>
</evidence>
<sequence>MTDGSRFDELLTAERALMTTAVRQDPTKVSALLHSDFVEIGRSGRKWSREAIIDALASEQDRADSEPVEWNGDEIAPGLFLATFVVRSASAHSRHSSLWDVTSGKPLLRFHQGTPVSESKSS</sequence>
<dbReference type="InterPro" id="IPR027843">
    <property type="entry name" value="DUF4440"/>
</dbReference>
<dbReference type="Gene3D" id="3.10.450.50">
    <property type="match status" value="1"/>
</dbReference>
<evidence type="ECO:0000313" key="2">
    <source>
        <dbReference type="EMBL" id="MBB2977145.1"/>
    </source>
</evidence>
<proteinExistence type="predicted"/>
<dbReference type="EC" id="3.1.26.4" evidence="2"/>
<dbReference type="InterPro" id="IPR032710">
    <property type="entry name" value="NTF2-like_dom_sf"/>
</dbReference>
<gene>
    <name evidence="2" type="ORF">FHX49_002742</name>
</gene>
<name>A0A7W4V5E9_9MICO</name>
<evidence type="ECO:0000259" key="1">
    <source>
        <dbReference type="Pfam" id="PF14534"/>
    </source>
</evidence>
<dbReference type="GO" id="GO:0004523">
    <property type="term" value="F:RNA-DNA hybrid ribonuclease activity"/>
    <property type="evidence" value="ECO:0007669"/>
    <property type="project" value="UniProtKB-EC"/>
</dbReference>
<dbReference type="Pfam" id="PF14534">
    <property type="entry name" value="DUF4440"/>
    <property type="match status" value="1"/>
</dbReference>
<dbReference type="RefSeq" id="WP_165140728.1">
    <property type="nucleotide sequence ID" value="NZ_CP049255.1"/>
</dbReference>
<keyword evidence="3" id="KW-1185">Reference proteome</keyword>
<protein>
    <submittedName>
        <fullName evidence="2">Ribonuclease HI</fullName>
        <ecNumber evidence="2">3.1.26.4</ecNumber>
    </submittedName>
</protein>
<keyword evidence="2" id="KW-0378">Hydrolase</keyword>
<comment type="caution">
    <text evidence="2">The sequence shown here is derived from an EMBL/GenBank/DDBJ whole genome shotgun (WGS) entry which is preliminary data.</text>
</comment>
<accession>A0A7W4V5E9</accession>